<dbReference type="EMBL" id="CM039438">
    <property type="protein sequence ID" value="KAI4301926.1"/>
    <property type="molecule type" value="Genomic_DNA"/>
</dbReference>
<name>A0ACB9KY10_BAUVA</name>
<sequence>MINFDETELRLGLPGAESDSGIKIGKRVFSETTSTAAVDLKLNLSSNNELPSGSHPAAPPQQKPKDSTTAPRANDPAKPPAKAQVVGWPPVRSFRKNIVSAQKNNNSGEKGSGSSSNGVAFVKVSMDGAPYLRKVDLKLYESYQQLSDGLAKMFGSFTIHANCDSQGMKDFLNERKLIDLLNGSDYVPTYQDKDGDWMLVGDVPWEMFVESCKRLRIMKGSEAIGLAPRAVEKCKNRS</sequence>
<accession>A0ACB9KY10</accession>
<evidence type="ECO:0000313" key="1">
    <source>
        <dbReference type="EMBL" id="KAI4301926.1"/>
    </source>
</evidence>
<dbReference type="Proteomes" id="UP000828941">
    <property type="component" value="Chromosome 13"/>
</dbReference>
<protein>
    <submittedName>
        <fullName evidence="1">Uncharacterized protein</fullName>
    </submittedName>
</protein>
<reference evidence="1 2" key="1">
    <citation type="journal article" date="2022" name="DNA Res.">
        <title>Chromosomal-level genome assembly of the orchid tree Bauhinia variegata (Leguminosae; Cercidoideae) supports the allotetraploid origin hypothesis of Bauhinia.</title>
        <authorList>
            <person name="Zhong Y."/>
            <person name="Chen Y."/>
            <person name="Zheng D."/>
            <person name="Pang J."/>
            <person name="Liu Y."/>
            <person name="Luo S."/>
            <person name="Meng S."/>
            <person name="Qian L."/>
            <person name="Wei D."/>
            <person name="Dai S."/>
            <person name="Zhou R."/>
        </authorList>
    </citation>
    <scope>NUCLEOTIDE SEQUENCE [LARGE SCALE GENOMIC DNA]</scope>
    <source>
        <strain evidence="1">BV-YZ2020</strain>
    </source>
</reference>
<proteinExistence type="predicted"/>
<keyword evidence="2" id="KW-1185">Reference proteome</keyword>
<organism evidence="1 2">
    <name type="scientific">Bauhinia variegata</name>
    <name type="common">Purple orchid tree</name>
    <name type="synonym">Phanera variegata</name>
    <dbReference type="NCBI Taxonomy" id="167791"/>
    <lineage>
        <taxon>Eukaryota</taxon>
        <taxon>Viridiplantae</taxon>
        <taxon>Streptophyta</taxon>
        <taxon>Embryophyta</taxon>
        <taxon>Tracheophyta</taxon>
        <taxon>Spermatophyta</taxon>
        <taxon>Magnoliopsida</taxon>
        <taxon>eudicotyledons</taxon>
        <taxon>Gunneridae</taxon>
        <taxon>Pentapetalae</taxon>
        <taxon>rosids</taxon>
        <taxon>fabids</taxon>
        <taxon>Fabales</taxon>
        <taxon>Fabaceae</taxon>
        <taxon>Cercidoideae</taxon>
        <taxon>Cercideae</taxon>
        <taxon>Bauhiniinae</taxon>
        <taxon>Bauhinia</taxon>
    </lineage>
</organism>
<evidence type="ECO:0000313" key="2">
    <source>
        <dbReference type="Proteomes" id="UP000828941"/>
    </source>
</evidence>
<gene>
    <name evidence="1" type="ORF">L6164_035161</name>
</gene>
<comment type="caution">
    <text evidence="1">The sequence shown here is derived from an EMBL/GenBank/DDBJ whole genome shotgun (WGS) entry which is preliminary data.</text>
</comment>